<evidence type="ECO:0000313" key="3">
    <source>
        <dbReference type="Proteomes" id="UP000827549"/>
    </source>
</evidence>
<dbReference type="GO" id="GO:0019901">
    <property type="term" value="F:protein kinase binding"/>
    <property type="evidence" value="ECO:0007669"/>
    <property type="project" value="InterPro"/>
</dbReference>
<dbReference type="RefSeq" id="XP_062625570.1">
    <property type="nucleotide sequence ID" value="XM_062769586.1"/>
</dbReference>
<feature type="region of interest" description="Disordered" evidence="1">
    <location>
        <begin position="367"/>
        <end position="533"/>
    </location>
</feature>
<dbReference type="EMBL" id="CP086715">
    <property type="protein sequence ID" value="WOO79538.1"/>
    <property type="molecule type" value="Genomic_DNA"/>
</dbReference>
<dbReference type="GO" id="GO:0016538">
    <property type="term" value="F:cyclin-dependent protein serine/threonine kinase regulator activity"/>
    <property type="evidence" value="ECO:0007669"/>
    <property type="project" value="TreeGrafter"/>
</dbReference>
<dbReference type="PANTHER" id="PTHR15615">
    <property type="match status" value="1"/>
</dbReference>
<proteinExistence type="predicted"/>
<dbReference type="GO" id="GO:0005634">
    <property type="term" value="C:nucleus"/>
    <property type="evidence" value="ECO:0007669"/>
    <property type="project" value="TreeGrafter"/>
</dbReference>
<dbReference type="GO" id="GO:0000307">
    <property type="term" value="C:cyclin-dependent protein kinase holoenzyme complex"/>
    <property type="evidence" value="ECO:0007669"/>
    <property type="project" value="TreeGrafter"/>
</dbReference>
<dbReference type="GeneID" id="87806308"/>
<dbReference type="CDD" id="cd20558">
    <property type="entry name" value="CYCLIN_ScPCL7-like"/>
    <property type="match status" value="1"/>
</dbReference>
<feature type="compositionally biased region" description="Polar residues" evidence="1">
    <location>
        <begin position="168"/>
        <end position="191"/>
    </location>
</feature>
<accession>A0AAF0Y9M9</accession>
<feature type="compositionally biased region" description="Gly residues" evidence="1">
    <location>
        <begin position="523"/>
        <end position="533"/>
    </location>
</feature>
<dbReference type="Gene3D" id="1.10.472.10">
    <property type="entry name" value="Cyclin-like"/>
    <property type="match status" value="1"/>
</dbReference>
<dbReference type="AlphaFoldDB" id="A0AAF0Y9M9"/>
<dbReference type="InterPro" id="IPR013922">
    <property type="entry name" value="Cyclin_PHO80-like"/>
</dbReference>
<feature type="region of interest" description="Disordered" evidence="1">
    <location>
        <begin position="133"/>
        <end position="199"/>
    </location>
</feature>
<feature type="region of interest" description="Disordered" evidence="1">
    <location>
        <begin position="32"/>
        <end position="109"/>
    </location>
</feature>
<sequence length="533" mass="57312">MSSASRAELAADIAVAATGVFTAASPSLVAAQAAAANGAEADAGPSSRRRPSTAGYRSAFERRPSEGENASASASGSGSRTPRQRNHSPDTTLDRRSPPREASPHLDLASYPTPTLLRLLAALLQQIATANDQLRAEQEEDKEGEDKTAAAESAQPQPQAANEHDEISSTATAGTGSAQSRSSIAHPSPTTALFHDEPPPDLAAGDRLFTASKVSLSHPSSILSFHARHVPSISIEAYLLRILKYCPTTNEVFLGLLVYFDRMSKLGTPSGVGGTSAAVGPRGFAIDSYNVHRLLIAGVTVASKFFSDVFYTNSRYAKVGGLPPHELNQLELQFLLLNNFTLMIPPEEMQRYGDRLLAYWQGREHEAGVDSVLPGEEHRARQAEREHRERERERERERMRHQSKERRENERASTHTPMDVDEAAPRARDSTTSAPPQQPSSTAPTTPAPSTHNHLHRSASLPRRGGDQQQQSAASAPNSTTRGRPGVSFAPQPKHSTAGLPHERSTTVPSSSASSMLRRWAHGGDGGVVGVEQ</sequence>
<dbReference type="Proteomes" id="UP000827549">
    <property type="component" value="Chromosome 2"/>
</dbReference>
<feature type="compositionally biased region" description="Low complexity" evidence="1">
    <location>
        <begin position="430"/>
        <end position="451"/>
    </location>
</feature>
<reference evidence="2" key="1">
    <citation type="submission" date="2023-10" db="EMBL/GenBank/DDBJ databases">
        <authorList>
            <person name="Noh H."/>
        </authorList>
    </citation>
    <scope>NUCLEOTIDE SEQUENCE</scope>
    <source>
        <strain evidence="2">DUCC4014</strain>
    </source>
</reference>
<dbReference type="PANTHER" id="PTHR15615:SF94">
    <property type="entry name" value="PHO85 CYCLIN-6-RELATED"/>
    <property type="match status" value="1"/>
</dbReference>
<feature type="compositionally biased region" description="Low complexity" evidence="1">
    <location>
        <begin position="67"/>
        <end position="79"/>
    </location>
</feature>
<name>A0AAF0Y9M9_9TREE</name>
<evidence type="ECO:0000256" key="1">
    <source>
        <dbReference type="SAM" id="MobiDB-lite"/>
    </source>
</evidence>
<keyword evidence="3" id="KW-1185">Reference proteome</keyword>
<protein>
    <submittedName>
        <fullName evidence="2">PHO85 cyclin-7</fullName>
    </submittedName>
</protein>
<dbReference type="Pfam" id="PF08613">
    <property type="entry name" value="Cyclin"/>
    <property type="match status" value="1"/>
</dbReference>
<feature type="compositionally biased region" description="Basic and acidic residues" evidence="1">
    <location>
        <begin position="92"/>
        <end position="104"/>
    </location>
</feature>
<gene>
    <name evidence="2" type="primary">PCL7</name>
    <name evidence="2" type="ORF">LOC62_02G003062</name>
</gene>
<feature type="compositionally biased region" description="Basic and acidic residues" evidence="1">
    <location>
        <begin position="375"/>
        <end position="413"/>
    </location>
</feature>
<evidence type="ECO:0000313" key="2">
    <source>
        <dbReference type="EMBL" id="WOO79538.1"/>
    </source>
</evidence>
<feature type="compositionally biased region" description="Low complexity" evidence="1">
    <location>
        <begin position="32"/>
        <end position="43"/>
    </location>
</feature>
<feature type="compositionally biased region" description="Low complexity" evidence="1">
    <location>
        <begin position="150"/>
        <end position="161"/>
    </location>
</feature>
<organism evidence="2 3">
    <name type="scientific">Vanrija pseudolonga</name>
    <dbReference type="NCBI Taxonomy" id="143232"/>
    <lineage>
        <taxon>Eukaryota</taxon>
        <taxon>Fungi</taxon>
        <taxon>Dikarya</taxon>
        <taxon>Basidiomycota</taxon>
        <taxon>Agaricomycotina</taxon>
        <taxon>Tremellomycetes</taxon>
        <taxon>Trichosporonales</taxon>
        <taxon>Trichosporonaceae</taxon>
        <taxon>Vanrija</taxon>
    </lineage>
</organism>